<feature type="domain" description="ABC transporter" evidence="11">
    <location>
        <begin position="352"/>
        <end position="587"/>
    </location>
</feature>
<keyword evidence="5" id="KW-0547">Nucleotide-binding</keyword>
<dbReference type="InterPro" id="IPR003593">
    <property type="entry name" value="AAA+_ATPase"/>
</dbReference>
<dbReference type="Gene3D" id="3.40.50.300">
    <property type="entry name" value="P-loop containing nucleotide triphosphate hydrolases"/>
    <property type="match status" value="1"/>
</dbReference>
<evidence type="ECO:0000256" key="2">
    <source>
        <dbReference type="ARBA" id="ARBA00022448"/>
    </source>
</evidence>
<dbReference type="PANTHER" id="PTHR43394">
    <property type="entry name" value="ATP-DEPENDENT PERMEASE MDL1, MITOCHONDRIAL"/>
    <property type="match status" value="1"/>
</dbReference>
<evidence type="ECO:0000256" key="8">
    <source>
        <dbReference type="ARBA" id="ARBA00023136"/>
    </source>
</evidence>
<dbReference type="PROSITE" id="PS50929">
    <property type="entry name" value="ABC_TM1F"/>
    <property type="match status" value="1"/>
</dbReference>
<sequence length="604" mass="67464">MANVRRCHNLKEKKKRILDFAGKYKYLTYLGCILSGISSILVLVPFICIWKIAYEILKVLPDVTGASNLTYYGWVAVIFSLAGIFIYCAALMCTHIAAFRTARNMRSQALHHMLKLPMGYFDLNGTGKLRRIIDESSGQTETFLAHILPDLAGALVTPVAMLVMLLAFDWRMGIISLIPIVISVILMRQMMGNNMANAMKEYQNALEDMNNEAVEYVRGIPVVKTFGQTVFSFKNFYEAIIRYKRWAVNYTISLRVPMCNFTIAVNCVFALLIPAGVLLIGSTVNPEKFLSDFIFYCIFTPILTVVMNKVMFSSENLMLAKDAANRINSILEEEIQEQPADGDIKLPAGSDIEFHDVTFSYPGAERAAVEHLSFCIKEGTTVALVGPSGGGKTTVASLIPRFFDADLGEITIGGVDVKRIPIKELMNKVSFVFQNTNLFKISLFENIKFSKQNATKKQILSAATAAQCDEIFNKMPEGINTIVGSKGTYLSGGEAQRIALARAILKDSPIVLLDEATAFADPENEYKIQQAFEVLTKNKTVLIIAHRLSTVRHADQILVIENGHIKEKGNHEQLLSQEGLYYRMWEEYQTSIEWKVKEGTVNAL</sequence>
<keyword evidence="6 13" id="KW-0067">ATP-binding</keyword>
<dbReference type="GO" id="GO:0005886">
    <property type="term" value="C:plasma membrane"/>
    <property type="evidence" value="ECO:0007669"/>
    <property type="project" value="UniProtKB-SubCell"/>
</dbReference>
<dbReference type="InterPro" id="IPR039421">
    <property type="entry name" value="Type_1_exporter"/>
</dbReference>
<name>A0A6P1MJU3_9FIRM</name>
<dbReference type="KEGG" id="amic:Ami3637_15465"/>
<dbReference type="GO" id="GO:0015421">
    <property type="term" value="F:ABC-type oligopeptide transporter activity"/>
    <property type="evidence" value="ECO:0007669"/>
    <property type="project" value="TreeGrafter"/>
</dbReference>
<evidence type="ECO:0000256" key="3">
    <source>
        <dbReference type="ARBA" id="ARBA00022475"/>
    </source>
</evidence>
<proteinExistence type="predicted"/>
<dbReference type="InterPro" id="IPR036640">
    <property type="entry name" value="ABC1_TM_sf"/>
</dbReference>
<comment type="subcellular location">
    <subcellularLocation>
        <location evidence="1">Cell membrane</location>
        <topology evidence="1">Multi-pass membrane protein</topology>
    </subcellularLocation>
</comment>
<dbReference type="InterPro" id="IPR011527">
    <property type="entry name" value="ABC1_TM_dom"/>
</dbReference>
<feature type="transmembrane region" description="Helical" evidence="10">
    <location>
        <begin position="147"/>
        <end position="168"/>
    </location>
</feature>
<dbReference type="PANTHER" id="PTHR43394:SF1">
    <property type="entry name" value="ATP-BINDING CASSETTE SUB-FAMILY B MEMBER 10, MITOCHONDRIAL"/>
    <property type="match status" value="1"/>
</dbReference>
<evidence type="ECO:0000259" key="12">
    <source>
        <dbReference type="PROSITE" id="PS50929"/>
    </source>
</evidence>
<evidence type="ECO:0000256" key="10">
    <source>
        <dbReference type="SAM" id="Phobius"/>
    </source>
</evidence>
<dbReference type="Pfam" id="PF00005">
    <property type="entry name" value="ABC_tran"/>
    <property type="match status" value="1"/>
</dbReference>
<organism evidence="13 14">
    <name type="scientific">Aminipila terrae</name>
    <dbReference type="NCBI Taxonomy" id="2697030"/>
    <lineage>
        <taxon>Bacteria</taxon>
        <taxon>Bacillati</taxon>
        <taxon>Bacillota</taxon>
        <taxon>Clostridia</taxon>
        <taxon>Peptostreptococcales</taxon>
        <taxon>Anaerovoracaceae</taxon>
        <taxon>Aminipila</taxon>
    </lineage>
</organism>
<keyword evidence="2" id="KW-0813">Transport</keyword>
<dbReference type="SUPFAM" id="SSF52540">
    <property type="entry name" value="P-loop containing nucleoside triphosphate hydrolases"/>
    <property type="match status" value="1"/>
</dbReference>
<dbReference type="FunFam" id="3.40.50.300:FF:000221">
    <property type="entry name" value="Multidrug ABC transporter ATP-binding protein"/>
    <property type="match status" value="1"/>
</dbReference>
<dbReference type="InterPro" id="IPR017871">
    <property type="entry name" value="ABC_transporter-like_CS"/>
</dbReference>
<evidence type="ECO:0000313" key="13">
    <source>
        <dbReference type="EMBL" id="QHI74031.1"/>
    </source>
</evidence>
<feature type="coiled-coil region" evidence="9">
    <location>
        <begin position="192"/>
        <end position="219"/>
    </location>
</feature>
<dbReference type="Proteomes" id="UP000463883">
    <property type="component" value="Chromosome"/>
</dbReference>
<feature type="transmembrane region" description="Helical" evidence="10">
    <location>
        <begin position="261"/>
        <end position="281"/>
    </location>
</feature>
<gene>
    <name evidence="13" type="ORF">Ami3637_15465</name>
</gene>
<keyword evidence="8 10" id="KW-0472">Membrane</keyword>
<keyword evidence="9" id="KW-0175">Coiled coil</keyword>
<feature type="transmembrane region" description="Helical" evidence="10">
    <location>
        <begin position="293"/>
        <end position="312"/>
    </location>
</feature>
<dbReference type="Gene3D" id="1.20.1560.10">
    <property type="entry name" value="ABC transporter type 1, transmembrane domain"/>
    <property type="match status" value="1"/>
</dbReference>
<feature type="domain" description="ABC transmembrane type-1" evidence="12">
    <location>
        <begin position="30"/>
        <end position="280"/>
    </location>
</feature>
<keyword evidence="14" id="KW-1185">Reference proteome</keyword>
<dbReference type="PROSITE" id="PS50893">
    <property type="entry name" value="ABC_TRANSPORTER_2"/>
    <property type="match status" value="1"/>
</dbReference>
<dbReference type="Pfam" id="PF00664">
    <property type="entry name" value="ABC_membrane"/>
    <property type="match status" value="1"/>
</dbReference>
<dbReference type="GO" id="GO:0016887">
    <property type="term" value="F:ATP hydrolysis activity"/>
    <property type="evidence" value="ECO:0007669"/>
    <property type="project" value="InterPro"/>
</dbReference>
<keyword evidence="4 10" id="KW-0812">Transmembrane</keyword>
<dbReference type="SMART" id="SM00382">
    <property type="entry name" value="AAA"/>
    <property type="match status" value="1"/>
</dbReference>
<evidence type="ECO:0000256" key="9">
    <source>
        <dbReference type="SAM" id="Coils"/>
    </source>
</evidence>
<evidence type="ECO:0000256" key="4">
    <source>
        <dbReference type="ARBA" id="ARBA00022692"/>
    </source>
</evidence>
<dbReference type="EMBL" id="CP047591">
    <property type="protein sequence ID" value="QHI74031.1"/>
    <property type="molecule type" value="Genomic_DNA"/>
</dbReference>
<reference evidence="13 14" key="1">
    <citation type="submission" date="2020-01" db="EMBL/GenBank/DDBJ databases">
        <title>Genomic analysis of Aminipila sp. CBA3637.</title>
        <authorList>
            <person name="Kim Y.B."/>
            <person name="Roh S.W."/>
        </authorList>
    </citation>
    <scope>NUCLEOTIDE SEQUENCE [LARGE SCALE GENOMIC DNA]</scope>
    <source>
        <strain evidence="13 14">CBA3637</strain>
    </source>
</reference>
<evidence type="ECO:0000313" key="14">
    <source>
        <dbReference type="Proteomes" id="UP000463883"/>
    </source>
</evidence>
<protein>
    <submittedName>
        <fullName evidence="13">ATP-binding cassette domain-containing protein</fullName>
    </submittedName>
</protein>
<dbReference type="CDD" id="cd07346">
    <property type="entry name" value="ABC_6TM_exporters"/>
    <property type="match status" value="1"/>
</dbReference>
<evidence type="ECO:0000256" key="5">
    <source>
        <dbReference type="ARBA" id="ARBA00022741"/>
    </source>
</evidence>
<accession>A0A6P1MJU3</accession>
<keyword evidence="3" id="KW-1003">Cell membrane</keyword>
<feature type="transmembrane region" description="Helical" evidence="10">
    <location>
        <begin position="26"/>
        <end position="52"/>
    </location>
</feature>
<dbReference type="InterPro" id="IPR003439">
    <property type="entry name" value="ABC_transporter-like_ATP-bd"/>
</dbReference>
<dbReference type="PROSITE" id="PS00211">
    <property type="entry name" value="ABC_TRANSPORTER_1"/>
    <property type="match status" value="1"/>
</dbReference>
<feature type="transmembrane region" description="Helical" evidence="10">
    <location>
        <begin position="72"/>
        <end position="98"/>
    </location>
</feature>
<dbReference type="AlphaFoldDB" id="A0A6P1MJU3"/>
<dbReference type="GO" id="GO:0005524">
    <property type="term" value="F:ATP binding"/>
    <property type="evidence" value="ECO:0007669"/>
    <property type="project" value="UniProtKB-KW"/>
</dbReference>
<evidence type="ECO:0000256" key="6">
    <source>
        <dbReference type="ARBA" id="ARBA00022840"/>
    </source>
</evidence>
<dbReference type="InterPro" id="IPR027417">
    <property type="entry name" value="P-loop_NTPase"/>
</dbReference>
<dbReference type="SUPFAM" id="SSF90123">
    <property type="entry name" value="ABC transporter transmembrane region"/>
    <property type="match status" value="1"/>
</dbReference>
<evidence type="ECO:0000259" key="11">
    <source>
        <dbReference type="PROSITE" id="PS50893"/>
    </source>
</evidence>
<keyword evidence="7 10" id="KW-1133">Transmembrane helix</keyword>
<evidence type="ECO:0000256" key="7">
    <source>
        <dbReference type="ARBA" id="ARBA00022989"/>
    </source>
</evidence>
<evidence type="ECO:0000256" key="1">
    <source>
        <dbReference type="ARBA" id="ARBA00004651"/>
    </source>
</evidence>
<feature type="transmembrane region" description="Helical" evidence="10">
    <location>
        <begin position="174"/>
        <end position="191"/>
    </location>
</feature>